<sequence length="69" mass="7545">LLISSILIQTFIMTFLAEWGNRSQILSISAAATHKIYLVIIGTVLGNVICTFLAVMGGRWLATKISVKH</sequence>
<comment type="subcellular location">
    <subcellularLocation>
        <location evidence="1 6">Membrane</location>
        <topology evidence="1 6">Multi-pass membrane protein</topology>
    </subcellularLocation>
</comment>
<feature type="transmembrane region" description="Helical" evidence="6">
    <location>
        <begin position="36"/>
        <end position="62"/>
    </location>
</feature>
<dbReference type="GO" id="GO:0032468">
    <property type="term" value="P:Golgi calcium ion homeostasis"/>
    <property type="evidence" value="ECO:0007669"/>
    <property type="project" value="TreeGrafter"/>
</dbReference>
<evidence type="ECO:0000256" key="5">
    <source>
        <dbReference type="ARBA" id="ARBA00023136"/>
    </source>
</evidence>
<evidence type="ECO:0000256" key="2">
    <source>
        <dbReference type="ARBA" id="ARBA00009190"/>
    </source>
</evidence>
<accession>A0AAV0BQC2</accession>
<dbReference type="GO" id="GO:0000329">
    <property type="term" value="C:fungal-type vacuole membrane"/>
    <property type="evidence" value="ECO:0007669"/>
    <property type="project" value="TreeGrafter"/>
</dbReference>
<comment type="similarity">
    <text evidence="2 6">Belongs to the GDT1 family.</text>
</comment>
<evidence type="ECO:0000313" key="7">
    <source>
        <dbReference type="EMBL" id="CAH7688381.1"/>
    </source>
</evidence>
<dbReference type="GO" id="GO:0005384">
    <property type="term" value="F:manganese ion transmembrane transporter activity"/>
    <property type="evidence" value="ECO:0007669"/>
    <property type="project" value="TreeGrafter"/>
</dbReference>
<dbReference type="AlphaFoldDB" id="A0AAV0BQC2"/>
<protein>
    <recommendedName>
        <fullName evidence="6">GDT1 family protein</fullName>
    </recommendedName>
</protein>
<name>A0AAV0BQC2_PHAPC</name>
<organism evidence="7 8">
    <name type="scientific">Phakopsora pachyrhizi</name>
    <name type="common">Asian soybean rust disease fungus</name>
    <dbReference type="NCBI Taxonomy" id="170000"/>
    <lineage>
        <taxon>Eukaryota</taxon>
        <taxon>Fungi</taxon>
        <taxon>Dikarya</taxon>
        <taxon>Basidiomycota</taxon>
        <taxon>Pucciniomycotina</taxon>
        <taxon>Pucciniomycetes</taxon>
        <taxon>Pucciniales</taxon>
        <taxon>Phakopsoraceae</taxon>
        <taxon>Phakopsora</taxon>
    </lineage>
</organism>
<dbReference type="PANTHER" id="PTHR12608">
    <property type="entry name" value="TRANSMEMBRANE PROTEIN HTP-1 RELATED"/>
    <property type="match status" value="1"/>
</dbReference>
<dbReference type="Proteomes" id="UP001153365">
    <property type="component" value="Unassembled WGS sequence"/>
</dbReference>
<keyword evidence="8" id="KW-1185">Reference proteome</keyword>
<evidence type="ECO:0000256" key="4">
    <source>
        <dbReference type="ARBA" id="ARBA00022989"/>
    </source>
</evidence>
<evidence type="ECO:0000256" key="3">
    <source>
        <dbReference type="ARBA" id="ARBA00022692"/>
    </source>
</evidence>
<feature type="non-terminal residue" evidence="7">
    <location>
        <position position="69"/>
    </location>
</feature>
<evidence type="ECO:0000256" key="1">
    <source>
        <dbReference type="ARBA" id="ARBA00004141"/>
    </source>
</evidence>
<gene>
    <name evidence="7" type="ORF">PPACK8108_LOCUS23343</name>
</gene>
<comment type="caution">
    <text evidence="6">Lacks conserved residue(s) required for the propagation of feature annotation.</text>
</comment>
<keyword evidence="4 6" id="KW-1133">Transmembrane helix</keyword>
<evidence type="ECO:0000256" key="6">
    <source>
        <dbReference type="RuleBase" id="RU365102"/>
    </source>
</evidence>
<dbReference type="GO" id="GO:0005794">
    <property type="term" value="C:Golgi apparatus"/>
    <property type="evidence" value="ECO:0007669"/>
    <property type="project" value="TreeGrafter"/>
</dbReference>
<reference evidence="7" key="1">
    <citation type="submission" date="2022-06" db="EMBL/GenBank/DDBJ databases">
        <authorList>
            <consortium name="SYNGENTA / RWTH Aachen University"/>
        </authorList>
    </citation>
    <scope>NUCLEOTIDE SEQUENCE</scope>
</reference>
<dbReference type="GO" id="GO:0032472">
    <property type="term" value="P:Golgi calcium ion transport"/>
    <property type="evidence" value="ECO:0007669"/>
    <property type="project" value="TreeGrafter"/>
</dbReference>
<comment type="caution">
    <text evidence="7">The sequence shown here is derived from an EMBL/GenBank/DDBJ whole genome shotgun (WGS) entry which is preliminary data.</text>
</comment>
<dbReference type="PANTHER" id="PTHR12608:SF1">
    <property type="entry name" value="TRANSMEMBRANE PROTEIN 165"/>
    <property type="match status" value="1"/>
</dbReference>
<dbReference type="GO" id="GO:0015085">
    <property type="term" value="F:calcium ion transmembrane transporter activity"/>
    <property type="evidence" value="ECO:0007669"/>
    <property type="project" value="TreeGrafter"/>
</dbReference>
<proteinExistence type="inferred from homology"/>
<dbReference type="Pfam" id="PF01169">
    <property type="entry name" value="GDT1"/>
    <property type="match status" value="1"/>
</dbReference>
<dbReference type="EMBL" id="CALTRL010005979">
    <property type="protein sequence ID" value="CAH7688381.1"/>
    <property type="molecule type" value="Genomic_DNA"/>
</dbReference>
<dbReference type="InterPro" id="IPR001727">
    <property type="entry name" value="GDT1-like"/>
</dbReference>
<feature type="non-terminal residue" evidence="7">
    <location>
        <position position="1"/>
    </location>
</feature>
<evidence type="ECO:0000313" key="8">
    <source>
        <dbReference type="Proteomes" id="UP001153365"/>
    </source>
</evidence>
<keyword evidence="5 6" id="KW-0472">Membrane</keyword>
<keyword evidence="3 6" id="KW-0812">Transmembrane</keyword>